<evidence type="ECO:0000256" key="2">
    <source>
        <dbReference type="SAM" id="Phobius"/>
    </source>
</evidence>
<evidence type="ECO:0000256" key="1">
    <source>
        <dbReference type="SAM" id="Coils"/>
    </source>
</evidence>
<feature type="chain" id="PRO_5018202063" description="Transmembrane protein" evidence="3">
    <location>
        <begin position="20"/>
        <end position="213"/>
    </location>
</feature>
<evidence type="ECO:0000313" key="4">
    <source>
        <dbReference type="EMBL" id="VDD00829.1"/>
    </source>
</evidence>
<feature type="signal peptide" evidence="3">
    <location>
        <begin position="1"/>
        <end position="19"/>
    </location>
</feature>
<dbReference type="AlphaFoldDB" id="A0A3P6BZ64"/>
<accession>A0A3P6BZ64</accession>
<feature type="transmembrane region" description="Helical" evidence="2">
    <location>
        <begin position="180"/>
        <end position="202"/>
    </location>
</feature>
<reference evidence="4" key="1">
    <citation type="submission" date="2018-11" db="EMBL/GenBank/DDBJ databases">
        <authorList>
            <consortium name="Genoscope - CEA"/>
            <person name="William W."/>
        </authorList>
    </citation>
    <scope>NUCLEOTIDE SEQUENCE</scope>
</reference>
<keyword evidence="2" id="KW-1133">Transmembrane helix</keyword>
<keyword evidence="2" id="KW-0472">Membrane</keyword>
<organism evidence="4">
    <name type="scientific">Brassica oleracea</name>
    <name type="common">Wild cabbage</name>
    <dbReference type="NCBI Taxonomy" id="3712"/>
    <lineage>
        <taxon>Eukaryota</taxon>
        <taxon>Viridiplantae</taxon>
        <taxon>Streptophyta</taxon>
        <taxon>Embryophyta</taxon>
        <taxon>Tracheophyta</taxon>
        <taxon>Spermatophyta</taxon>
        <taxon>Magnoliopsida</taxon>
        <taxon>eudicotyledons</taxon>
        <taxon>Gunneridae</taxon>
        <taxon>Pentapetalae</taxon>
        <taxon>rosids</taxon>
        <taxon>malvids</taxon>
        <taxon>Brassicales</taxon>
        <taxon>Brassicaceae</taxon>
        <taxon>Brassiceae</taxon>
        <taxon>Brassica</taxon>
    </lineage>
</organism>
<keyword evidence="2" id="KW-0812">Transmembrane</keyword>
<keyword evidence="1" id="KW-0175">Coiled coil</keyword>
<evidence type="ECO:0008006" key="5">
    <source>
        <dbReference type="Google" id="ProtNLM"/>
    </source>
</evidence>
<proteinExistence type="predicted"/>
<dbReference type="EMBL" id="LR031872">
    <property type="protein sequence ID" value="VDD00829.1"/>
    <property type="molecule type" value="Genomic_DNA"/>
</dbReference>
<sequence>MGFHRLELVHSGLMVGVFATELVDFAMDIRTQFLLFSLNPSKMNKKETTTFSPPIVRDSSSILFDLVLKNLDSHLSFFEYRMMSSGCEDSSVNTMGIRGIPEQCGCGRRTGIYTSKTKDHLYKWVDEAVYEEVQDALPKVECFASDVMKIKMEIESMKTVEEELKEDVRKASNELKKLNVIMKVGFSVVCLGVVICLVLIMFDKAYGLSMNSY</sequence>
<keyword evidence="3" id="KW-0732">Signal</keyword>
<gene>
    <name evidence="4" type="ORF">BOLC3T21233H</name>
</gene>
<evidence type="ECO:0000256" key="3">
    <source>
        <dbReference type="SAM" id="SignalP"/>
    </source>
</evidence>
<feature type="coiled-coil region" evidence="1">
    <location>
        <begin position="154"/>
        <end position="181"/>
    </location>
</feature>
<protein>
    <recommendedName>
        <fullName evidence="5">Transmembrane protein</fullName>
    </recommendedName>
</protein>
<name>A0A3P6BZ64_BRAOL</name>